<sequence length="384" mass="44401">MKRTLLICLTGIFSVAGFSQNIQKEYSLAEVRSSDDLEYEIYSYNDNQLLKATHILMDNGTMVKDSLRYDASNNITKIDGYQLINGSWTHVSYIEYTYDANGNRLSRSNYNSFGGTTFTLGGIYNYEYENDRLVRWNLLMGGTTLFEKATLTYNTEGKVVEELAQDNWNSGSWENSWKIVYDYNPDSTLKSSHQFFWNGFSWDTPGGDWFYYDDNQNCIKWEYKSGTRVTNKNEYEYNLDYTVEQLVLPLNPEVKSEKKSMVEMNNMVTLQHWYTEDDQGNLSYICDYIYTYDYIGTASISNLSFEVDNFSVYPNPSTDFVTIFNRTNNIRTIDVIDASGKSALKVTKVNKKEMNLDISGLSTGIYYLRMSTSKGIITQKLVKE</sequence>
<dbReference type="Proteomes" id="UP000285517">
    <property type="component" value="Chromosome"/>
</dbReference>
<name>A0A410G457_9FLAO</name>
<proteinExistence type="predicted"/>
<dbReference type="InterPro" id="IPR026444">
    <property type="entry name" value="Secre_tail"/>
</dbReference>
<dbReference type="KEGG" id="aev:EI546_10140"/>
<keyword evidence="1" id="KW-0732">Signal</keyword>
<dbReference type="EMBL" id="CP034951">
    <property type="protein sequence ID" value="QAA82057.1"/>
    <property type="molecule type" value="Genomic_DNA"/>
</dbReference>
<dbReference type="RefSeq" id="WP_128250431.1">
    <property type="nucleotide sequence ID" value="NZ_CP034951.1"/>
</dbReference>
<dbReference type="Gene3D" id="2.40.128.720">
    <property type="match status" value="2"/>
</dbReference>
<dbReference type="Pfam" id="PF18962">
    <property type="entry name" value="Por_Secre_tail"/>
    <property type="match status" value="1"/>
</dbReference>
<gene>
    <name evidence="3" type="ORF">EI546_10140</name>
</gene>
<accession>A0A410G457</accession>
<feature type="domain" description="Secretion system C-terminal sorting" evidence="2">
    <location>
        <begin position="312"/>
        <end position="382"/>
    </location>
</feature>
<evidence type="ECO:0000259" key="2">
    <source>
        <dbReference type="Pfam" id="PF18962"/>
    </source>
</evidence>
<evidence type="ECO:0000313" key="4">
    <source>
        <dbReference type="Proteomes" id="UP000285517"/>
    </source>
</evidence>
<protein>
    <submittedName>
        <fullName evidence="3">T9SS type A sorting domain-containing protein</fullName>
    </submittedName>
</protein>
<dbReference type="AlphaFoldDB" id="A0A410G457"/>
<reference evidence="3 4" key="1">
    <citation type="submission" date="2019-01" db="EMBL/GenBank/DDBJ databases">
        <title>Complete genome sequencing of Aequorivita sp. H23M31.</title>
        <authorList>
            <person name="Bae J.-W."/>
        </authorList>
    </citation>
    <scope>NUCLEOTIDE SEQUENCE [LARGE SCALE GENOMIC DNA]</scope>
    <source>
        <strain evidence="3 4">H23M31</strain>
    </source>
</reference>
<evidence type="ECO:0000313" key="3">
    <source>
        <dbReference type="EMBL" id="QAA82057.1"/>
    </source>
</evidence>
<organism evidence="3 4">
    <name type="scientific">Aequorivita ciconiae</name>
    <dbReference type="NCBI Taxonomy" id="2494375"/>
    <lineage>
        <taxon>Bacteria</taxon>
        <taxon>Pseudomonadati</taxon>
        <taxon>Bacteroidota</taxon>
        <taxon>Flavobacteriia</taxon>
        <taxon>Flavobacteriales</taxon>
        <taxon>Flavobacteriaceae</taxon>
        <taxon>Aequorivita</taxon>
    </lineage>
</organism>
<dbReference type="NCBIfam" id="TIGR04183">
    <property type="entry name" value="Por_Secre_tail"/>
    <property type="match status" value="1"/>
</dbReference>
<keyword evidence="4" id="KW-1185">Reference proteome</keyword>
<evidence type="ECO:0000256" key="1">
    <source>
        <dbReference type="ARBA" id="ARBA00022729"/>
    </source>
</evidence>
<dbReference type="OrthoDB" id="1377495at2"/>